<accession>A0AAU9IW30</accession>
<dbReference type="Proteomes" id="UP001162131">
    <property type="component" value="Unassembled WGS sequence"/>
</dbReference>
<evidence type="ECO:0000313" key="2">
    <source>
        <dbReference type="Proteomes" id="UP001162131"/>
    </source>
</evidence>
<dbReference type="PROSITE" id="PS00018">
    <property type="entry name" value="EF_HAND_1"/>
    <property type="match status" value="1"/>
</dbReference>
<proteinExistence type="predicted"/>
<dbReference type="EMBL" id="CAJZBQ010000024">
    <property type="protein sequence ID" value="CAG9319897.1"/>
    <property type="molecule type" value="Genomic_DNA"/>
</dbReference>
<dbReference type="InterPro" id="IPR018247">
    <property type="entry name" value="EF_Hand_1_Ca_BS"/>
</dbReference>
<evidence type="ECO:0008006" key="3">
    <source>
        <dbReference type="Google" id="ProtNLM"/>
    </source>
</evidence>
<name>A0AAU9IW30_9CILI</name>
<gene>
    <name evidence="1" type="ORF">BSTOLATCC_MIC25142</name>
</gene>
<keyword evidence="2" id="KW-1185">Reference proteome</keyword>
<evidence type="ECO:0000313" key="1">
    <source>
        <dbReference type="EMBL" id="CAG9319897.1"/>
    </source>
</evidence>
<protein>
    <recommendedName>
        <fullName evidence="3">EF-hand domain-containing protein</fullName>
    </recommendedName>
</protein>
<reference evidence="1" key="1">
    <citation type="submission" date="2021-09" db="EMBL/GenBank/DDBJ databases">
        <authorList>
            <consortium name="AG Swart"/>
            <person name="Singh M."/>
            <person name="Singh A."/>
            <person name="Seah K."/>
            <person name="Emmerich C."/>
        </authorList>
    </citation>
    <scope>NUCLEOTIDE SEQUENCE</scope>
    <source>
        <strain evidence="1">ATCC30299</strain>
    </source>
</reference>
<comment type="caution">
    <text evidence="1">The sequence shown here is derived from an EMBL/GenBank/DDBJ whole genome shotgun (WGS) entry which is preliminary data.</text>
</comment>
<organism evidence="1 2">
    <name type="scientific">Blepharisma stoltei</name>
    <dbReference type="NCBI Taxonomy" id="1481888"/>
    <lineage>
        <taxon>Eukaryota</taxon>
        <taxon>Sar</taxon>
        <taxon>Alveolata</taxon>
        <taxon>Ciliophora</taxon>
        <taxon>Postciliodesmatophora</taxon>
        <taxon>Heterotrichea</taxon>
        <taxon>Heterotrichida</taxon>
        <taxon>Blepharismidae</taxon>
        <taxon>Blepharisma</taxon>
    </lineage>
</organism>
<sequence length="249" mass="29276">MSGNWQVALYEKAKKSKTLAILSEEYQRGKGLTQDWIKKSREIADRSTFLILAGADELCIWTLTNFDKQIHIIYGMMDWRNIFLWASKNRILEDFQSQVRKQYDGTVNKYIKHTKLYENFTLRLVELSNFYQKNYEECKEIISTKTHNAKEKIDNLIFSIKNINAQDILEKEWPQNFLDQVDSLLTYFGGQKFAKKLHDGILDKLDHDEDGVLTIGDIYESTNANKIAEWSRQQANYFSKLFIVNGQFN</sequence>
<dbReference type="AlphaFoldDB" id="A0AAU9IW30"/>